<dbReference type="EMBL" id="JANSHE010006499">
    <property type="protein sequence ID" value="KAJ2966901.1"/>
    <property type="molecule type" value="Genomic_DNA"/>
</dbReference>
<sequence length="144" mass="16431">MEEGMEADVTAPQLRDDTRLTAWEVLEELEDLLARRRGIHVARYALSLFRCLPAVRPDPCELLLVGSLECRLALREMAEALQGRRKVSLITHRRVLSFHVCAFVARNAFVPRDPYHSNDKRAPLGLEVPETLVEEFNELLPWAG</sequence>
<dbReference type="Proteomes" id="UP001144978">
    <property type="component" value="Unassembled WGS sequence"/>
</dbReference>
<protein>
    <submittedName>
        <fullName evidence="1">Uncharacterized protein</fullName>
    </submittedName>
</protein>
<evidence type="ECO:0000313" key="1">
    <source>
        <dbReference type="EMBL" id="KAJ2966901.1"/>
    </source>
</evidence>
<comment type="caution">
    <text evidence="1">The sequence shown here is derived from an EMBL/GenBank/DDBJ whole genome shotgun (WGS) entry which is preliminary data.</text>
</comment>
<keyword evidence="2" id="KW-1185">Reference proteome</keyword>
<reference evidence="1" key="1">
    <citation type="submission" date="2022-08" db="EMBL/GenBank/DDBJ databases">
        <title>Genome Sequence of Pycnoporus sanguineus.</title>
        <authorList>
            <person name="Buettner E."/>
        </authorList>
    </citation>
    <scope>NUCLEOTIDE SEQUENCE</scope>
    <source>
        <strain evidence="1">CG-C14</strain>
    </source>
</reference>
<organism evidence="1 2">
    <name type="scientific">Trametes sanguinea</name>
    <dbReference type="NCBI Taxonomy" id="158606"/>
    <lineage>
        <taxon>Eukaryota</taxon>
        <taxon>Fungi</taxon>
        <taxon>Dikarya</taxon>
        <taxon>Basidiomycota</taxon>
        <taxon>Agaricomycotina</taxon>
        <taxon>Agaricomycetes</taxon>
        <taxon>Polyporales</taxon>
        <taxon>Polyporaceae</taxon>
        <taxon>Trametes</taxon>
    </lineage>
</organism>
<gene>
    <name evidence="1" type="ORF">NUW54_g13671</name>
</gene>
<evidence type="ECO:0000313" key="2">
    <source>
        <dbReference type="Proteomes" id="UP001144978"/>
    </source>
</evidence>
<proteinExistence type="predicted"/>
<accession>A0ACC1MJU3</accession>
<name>A0ACC1MJU3_9APHY</name>